<dbReference type="PANTHER" id="PTHR10953:SF102">
    <property type="entry name" value="ADENYLYLTRANSFERASE AND SULFURTRANSFERASE MOCS3"/>
    <property type="match status" value="1"/>
</dbReference>
<evidence type="ECO:0000256" key="3">
    <source>
        <dbReference type="ARBA" id="ARBA00022840"/>
    </source>
</evidence>
<dbReference type="Pfam" id="PF00899">
    <property type="entry name" value="ThiF"/>
    <property type="match status" value="1"/>
</dbReference>
<name>A0A382CZL7_9ZZZZ</name>
<dbReference type="GO" id="GO:0005524">
    <property type="term" value="F:ATP binding"/>
    <property type="evidence" value="ECO:0007669"/>
    <property type="project" value="UniProtKB-KW"/>
</dbReference>
<evidence type="ECO:0000256" key="2">
    <source>
        <dbReference type="ARBA" id="ARBA00022741"/>
    </source>
</evidence>
<dbReference type="GO" id="GO:0005829">
    <property type="term" value="C:cytosol"/>
    <property type="evidence" value="ECO:0007669"/>
    <property type="project" value="TreeGrafter"/>
</dbReference>
<dbReference type="GO" id="GO:0004792">
    <property type="term" value="F:thiosulfate-cyanide sulfurtransferase activity"/>
    <property type="evidence" value="ECO:0007669"/>
    <property type="project" value="TreeGrafter"/>
</dbReference>
<gene>
    <name evidence="5" type="ORF">METZ01_LOCUS184540</name>
</gene>
<proteinExistence type="predicted"/>
<dbReference type="GO" id="GO:0008641">
    <property type="term" value="F:ubiquitin-like modifier activating enzyme activity"/>
    <property type="evidence" value="ECO:0007669"/>
    <property type="project" value="InterPro"/>
</dbReference>
<dbReference type="GO" id="GO:0016779">
    <property type="term" value="F:nucleotidyltransferase activity"/>
    <property type="evidence" value="ECO:0007669"/>
    <property type="project" value="TreeGrafter"/>
</dbReference>
<protein>
    <recommendedName>
        <fullName evidence="4">THIF-type NAD/FAD binding fold domain-containing protein</fullName>
    </recommendedName>
</protein>
<reference evidence="5" key="1">
    <citation type="submission" date="2018-05" db="EMBL/GenBank/DDBJ databases">
        <authorList>
            <person name="Lanie J.A."/>
            <person name="Ng W.-L."/>
            <person name="Kazmierczak K.M."/>
            <person name="Andrzejewski T.M."/>
            <person name="Davidsen T.M."/>
            <person name="Wayne K.J."/>
            <person name="Tettelin H."/>
            <person name="Glass J.I."/>
            <person name="Rusch D."/>
            <person name="Podicherti R."/>
            <person name="Tsui H.-C.T."/>
            <person name="Winkler M.E."/>
        </authorList>
    </citation>
    <scope>NUCLEOTIDE SEQUENCE</scope>
</reference>
<dbReference type="PANTHER" id="PTHR10953">
    <property type="entry name" value="UBIQUITIN-ACTIVATING ENZYME E1"/>
    <property type="match status" value="1"/>
</dbReference>
<dbReference type="Gene3D" id="3.40.50.720">
    <property type="entry name" value="NAD(P)-binding Rossmann-like Domain"/>
    <property type="match status" value="1"/>
</dbReference>
<dbReference type="FunFam" id="3.40.50.720:FF:000033">
    <property type="entry name" value="Adenylyltransferase and sulfurtransferase MOCS3"/>
    <property type="match status" value="1"/>
</dbReference>
<keyword evidence="2" id="KW-0547">Nucleotide-binding</keyword>
<dbReference type="EMBL" id="UINC01036946">
    <property type="protein sequence ID" value="SVB31686.1"/>
    <property type="molecule type" value="Genomic_DNA"/>
</dbReference>
<keyword evidence="1" id="KW-0808">Transferase</keyword>
<sequence>MDLSDVQIERYARHILLPEVGGAGQSTLLQSSVLVIGAGGLGSPVVMYLAAAGVGKIGVVDDDSVDLSNLQRQILHTTNGLNLAKVYSAKQAVEALNPDVELVPYRERLDAKNVERLIAEYDLVIDGSDNFDTRFLLNDACFFASKTLVSGAILRFEGQISTYKAYLGNAHHCYRCVFPTPPKPGLIPSCSEAGVFGALAGVVGSAQAVEALKELLGIGKSLSGYLLIYDGLDTIWRKVRVRPDPSCPLCGKAATIQDLKEHSR</sequence>
<keyword evidence="3" id="KW-0067">ATP-binding</keyword>
<dbReference type="CDD" id="cd00757">
    <property type="entry name" value="ThiF_MoeB_HesA_family"/>
    <property type="match status" value="1"/>
</dbReference>
<organism evidence="5">
    <name type="scientific">marine metagenome</name>
    <dbReference type="NCBI Taxonomy" id="408172"/>
    <lineage>
        <taxon>unclassified sequences</taxon>
        <taxon>metagenomes</taxon>
        <taxon>ecological metagenomes</taxon>
    </lineage>
</organism>
<dbReference type="SUPFAM" id="SSF69572">
    <property type="entry name" value="Activating enzymes of the ubiquitin-like proteins"/>
    <property type="match status" value="1"/>
</dbReference>
<evidence type="ECO:0000259" key="4">
    <source>
        <dbReference type="Pfam" id="PF00899"/>
    </source>
</evidence>
<evidence type="ECO:0000313" key="5">
    <source>
        <dbReference type="EMBL" id="SVB31686.1"/>
    </source>
</evidence>
<dbReference type="InterPro" id="IPR000594">
    <property type="entry name" value="ThiF_NAD_FAD-bd"/>
</dbReference>
<dbReference type="InterPro" id="IPR035985">
    <property type="entry name" value="Ubiquitin-activating_enz"/>
</dbReference>
<dbReference type="NCBIfam" id="NF004281">
    <property type="entry name" value="PRK05690.1"/>
    <property type="match status" value="1"/>
</dbReference>
<dbReference type="GO" id="GO:0008146">
    <property type="term" value="F:sulfotransferase activity"/>
    <property type="evidence" value="ECO:0007669"/>
    <property type="project" value="TreeGrafter"/>
</dbReference>
<accession>A0A382CZL7</accession>
<evidence type="ECO:0000256" key="1">
    <source>
        <dbReference type="ARBA" id="ARBA00022679"/>
    </source>
</evidence>
<dbReference type="InterPro" id="IPR045886">
    <property type="entry name" value="ThiF/MoeB/HesA"/>
</dbReference>
<dbReference type="AlphaFoldDB" id="A0A382CZL7"/>
<feature type="domain" description="THIF-type NAD/FAD binding fold" evidence="4">
    <location>
        <begin position="11"/>
        <end position="248"/>
    </location>
</feature>